<proteinExistence type="predicted"/>
<protein>
    <submittedName>
        <fullName evidence="1">Capsule polysaccharide biosynthesis protein</fullName>
    </submittedName>
</protein>
<dbReference type="Proteomes" id="UP000028868">
    <property type="component" value="Unassembled WGS sequence"/>
</dbReference>
<dbReference type="SUPFAM" id="SSF53756">
    <property type="entry name" value="UDP-Glycosyltransferase/glycogen phosphorylase"/>
    <property type="match status" value="1"/>
</dbReference>
<evidence type="ECO:0000313" key="2">
    <source>
        <dbReference type="Proteomes" id="UP000028868"/>
    </source>
</evidence>
<dbReference type="EMBL" id="CCDI010000002">
    <property type="protein sequence ID" value="CDQ23877.1"/>
    <property type="molecule type" value="Genomic_DNA"/>
</dbReference>
<reference evidence="1 2" key="2">
    <citation type="submission" date="2014-05" db="EMBL/GenBank/DDBJ databases">
        <title>Draft genome sequence of Halobacillus karajensis HK-03.</title>
        <authorList>
            <person name="Khelaifia S."/>
            <person name="Croce O."/>
            <person name="Lagier J.C."/>
            <person name="Raoult D."/>
        </authorList>
    </citation>
    <scope>NUCLEOTIDE SEQUENCE [LARGE SCALE GENOMIC DNA]</scope>
    <source>
        <strain evidence="1 2">HD-03</strain>
    </source>
</reference>
<evidence type="ECO:0000313" key="1">
    <source>
        <dbReference type="EMBL" id="CDQ23877.1"/>
    </source>
</evidence>
<dbReference type="AlphaFoldDB" id="A0A024P697"/>
<organism evidence="1 2">
    <name type="scientific">Halobacillus karajensis</name>
    <dbReference type="NCBI Taxonomy" id="195088"/>
    <lineage>
        <taxon>Bacteria</taxon>
        <taxon>Bacillati</taxon>
        <taxon>Bacillota</taxon>
        <taxon>Bacilli</taxon>
        <taxon>Bacillales</taxon>
        <taxon>Bacillaceae</taxon>
        <taxon>Halobacillus</taxon>
    </lineage>
</organism>
<reference evidence="2" key="1">
    <citation type="submission" date="2014-03" db="EMBL/GenBank/DDBJ databases">
        <authorList>
            <person name="Urmite Genomes U."/>
        </authorList>
    </citation>
    <scope>NUCLEOTIDE SEQUENCE [LARGE SCALE GENOMIC DNA]</scope>
    <source>
        <strain evidence="2">HD-03</strain>
    </source>
</reference>
<dbReference type="InterPro" id="IPR043148">
    <property type="entry name" value="TagF_C"/>
</dbReference>
<dbReference type="RefSeq" id="WP_035508271.1">
    <property type="nucleotide sequence ID" value="NZ_CCDH010000003.1"/>
</dbReference>
<sequence>MNNFERNYWASCLDFIQAFKQLSYLGVPLPLVCPYYLLVNGNEAVLQKLESESTVLETNLSSESQIQALFDDHFVPFKKQGSNTKGKVVFYDNVLRFPDQLMRANFTPSKCLVLKRKSKVHGSSSRREVPVDSLERYQNIQAHTIKDFQRKATLHFEKANNHPIYKNKGFRERFIKQIPNIMRQILAAKIFFEKNQVACLVTGTTNSSDTRILTLVAASKGIPSICLQHGVVMLEFGYLPKVATYQAVYGPKDIQWYTTKGLQADSLKSIGHPRFDELVTRHTLSEKAFADHFKLDREKKTILMVIHHIETEFPEAILEDLDEKGNVNIIIKQRNGKQRKSAQTLALQKKFPHLKFADDIHLYDLLNNVDAVVSYESTIVLEAMLAQKPVYIWRLKSLHSSSTNYYNELSMYIHDSPQELVDQMIAVMNAPRNKNWEKRRQKFLSTHYPHKSGTSSAKLRALVDSIINKG</sequence>
<gene>
    <name evidence="1" type="ORF">BN983_02130</name>
</gene>
<dbReference type="Gene3D" id="3.40.50.12580">
    <property type="match status" value="1"/>
</dbReference>
<keyword evidence="2" id="KW-1185">Reference proteome</keyword>
<accession>A0A024P697</accession>
<name>A0A024P697_9BACI</name>
<comment type="caution">
    <text evidence="1">The sequence shown here is derived from an EMBL/GenBank/DDBJ whole genome shotgun (WGS) entry which is preliminary data.</text>
</comment>